<protein>
    <submittedName>
        <fullName evidence="5">Glycine-rich cell wall structural protein 1</fullName>
    </submittedName>
</protein>
<dbReference type="AlphaFoldDB" id="A0A183D5C4"/>
<feature type="region of interest" description="Disordered" evidence="1">
    <location>
        <begin position="29"/>
        <end position="89"/>
    </location>
</feature>
<accession>A0A183D5C4</accession>
<evidence type="ECO:0000256" key="2">
    <source>
        <dbReference type="SAM" id="SignalP"/>
    </source>
</evidence>
<dbReference type="OrthoDB" id="5876780at2759"/>
<feature type="compositionally biased region" description="Gly residues" evidence="1">
    <location>
        <begin position="43"/>
        <end position="56"/>
    </location>
</feature>
<dbReference type="Proteomes" id="UP000271098">
    <property type="component" value="Unassembled WGS sequence"/>
</dbReference>
<reference evidence="3 4" key="2">
    <citation type="submission" date="2018-11" db="EMBL/GenBank/DDBJ databases">
        <authorList>
            <consortium name="Pathogen Informatics"/>
        </authorList>
    </citation>
    <scope>NUCLEOTIDE SEQUENCE [LARGE SCALE GENOMIC DNA]</scope>
</reference>
<reference evidence="5" key="1">
    <citation type="submission" date="2016-06" db="UniProtKB">
        <authorList>
            <consortium name="WormBaseParasite"/>
        </authorList>
    </citation>
    <scope>IDENTIFICATION</scope>
</reference>
<keyword evidence="2" id="KW-0732">Signal</keyword>
<gene>
    <name evidence="3" type="ORF">GPUH_LOCUS3916</name>
</gene>
<keyword evidence="4" id="KW-1185">Reference proteome</keyword>
<organism evidence="5">
    <name type="scientific">Gongylonema pulchrum</name>
    <dbReference type="NCBI Taxonomy" id="637853"/>
    <lineage>
        <taxon>Eukaryota</taxon>
        <taxon>Metazoa</taxon>
        <taxon>Ecdysozoa</taxon>
        <taxon>Nematoda</taxon>
        <taxon>Chromadorea</taxon>
        <taxon>Rhabditida</taxon>
        <taxon>Spirurina</taxon>
        <taxon>Spiruromorpha</taxon>
        <taxon>Spiruroidea</taxon>
        <taxon>Gongylonematidae</taxon>
        <taxon>Gongylonema</taxon>
    </lineage>
</organism>
<dbReference type="WBParaSite" id="GPUH_0000392201-mRNA-1">
    <property type="protein sequence ID" value="GPUH_0000392201-mRNA-1"/>
    <property type="gene ID" value="GPUH_0000392201"/>
</dbReference>
<sequence>MDFRGYSLLQFCMLLLLLVEECGSKRGGVFSGGRGSSSSRSGGLFGGTQRSGGGLFGSSRNAPRPGSYPRSSGGHYGGVPASGGNWGSRTRSGTGGIGGGWGSSARGSSWGRPRSGGLFTKSNIGSFVAGAAAGYLTYKAGKALIRSAYAPMMFVDFFIILLKTFKFICLSEKPQLKLLP</sequence>
<proteinExistence type="predicted"/>
<name>A0A183D5C4_9BILA</name>
<feature type="compositionally biased region" description="Gly residues" evidence="1">
    <location>
        <begin position="74"/>
        <end position="86"/>
    </location>
</feature>
<dbReference type="EMBL" id="UYRT01007031">
    <property type="protein sequence ID" value="VDK41508.1"/>
    <property type="molecule type" value="Genomic_DNA"/>
</dbReference>
<feature type="signal peptide" evidence="2">
    <location>
        <begin position="1"/>
        <end position="24"/>
    </location>
</feature>
<evidence type="ECO:0000313" key="4">
    <source>
        <dbReference type="Proteomes" id="UP000271098"/>
    </source>
</evidence>
<evidence type="ECO:0000313" key="3">
    <source>
        <dbReference type="EMBL" id="VDK41508.1"/>
    </source>
</evidence>
<evidence type="ECO:0000313" key="5">
    <source>
        <dbReference type="WBParaSite" id="GPUH_0000392201-mRNA-1"/>
    </source>
</evidence>
<evidence type="ECO:0000256" key="1">
    <source>
        <dbReference type="SAM" id="MobiDB-lite"/>
    </source>
</evidence>
<feature type="chain" id="PRO_5043138588" evidence="2">
    <location>
        <begin position="25"/>
        <end position="180"/>
    </location>
</feature>